<feature type="domain" description="Tyrosinase copper-binding" evidence="5">
    <location>
        <begin position="55"/>
        <end position="72"/>
    </location>
</feature>
<dbReference type="Proteomes" id="UP000680865">
    <property type="component" value="Unassembled WGS sequence"/>
</dbReference>
<comment type="caution">
    <text evidence="7">The sequence shown here is derived from an EMBL/GenBank/DDBJ whole genome shotgun (WGS) entry which is preliminary data.</text>
</comment>
<dbReference type="InterPro" id="IPR008922">
    <property type="entry name" value="Di-copper_centre_dom_sf"/>
</dbReference>
<comment type="cofactor">
    <cofactor evidence="1">
        <name>Cu(2+)</name>
        <dbReference type="ChEBI" id="CHEBI:29036"/>
    </cofactor>
</comment>
<accession>A0A919SZM5</accession>
<keyword evidence="4" id="KW-0186">Copper</keyword>
<dbReference type="Pfam" id="PF00264">
    <property type="entry name" value="Tyrosinase"/>
    <property type="match status" value="1"/>
</dbReference>
<keyword evidence="3" id="KW-0479">Metal-binding</keyword>
<evidence type="ECO:0000256" key="4">
    <source>
        <dbReference type="ARBA" id="ARBA00023008"/>
    </source>
</evidence>
<evidence type="ECO:0000256" key="2">
    <source>
        <dbReference type="ARBA" id="ARBA00009928"/>
    </source>
</evidence>
<dbReference type="PRINTS" id="PR00092">
    <property type="entry name" value="TYROSINASE"/>
</dbReference>
<sequence length="274" mass="31132">MATVRQDQKVLTYAQRKAFTDAVITLKKKGLYDPFVKTHVDYMALDQDNGPRVAHRAPSFLPWHRQFLLMFEQALQAINKNVSLPYWNWTAARAKNAPPFTPDFMGGDGQGGDREVPNGPFAYSKQNWPLNERIDTRPFLRRVMGVDATSLPTTDEVNLVLGLVPYDAAPYNSSSATGFRNRLEGWSGADLHNRVHDWVGGTMTGGDSPNDPVFWLHHCYIDKLWADWQAKHPGYGYLPATTTKNVIALNDPMPPWRTRRPSELIDHKPFYTYA</sequence>
<dbReference type="PROSITE" id="PS00498">
    <property type="entry name" value="TYROSINASE_2"/>
    <property type="match status" value="1"/>
</dbReference>
<dbReference type="GO" id="GO:0016491">
    <property type="term" value="F:oxidoreductase activity"/>
    <property type="evidence" value="ECO:0007669"/>
    <property type="project" value="InterPro"/>
</dbReference>
<evidence type="ECO:0000313" key="8">
    <source>
        <dbReference type="Proteomes" id="UP000680865"/>
    </source>
</evidence>
<gene>
    <name evidence="7" type="ORF">Aco04nite_69050</name>
</gene>
<dbReference type="RefSeq" id="WP_213001381.1">
    <property type="nucleotide sequence ID" value="NZ_BAAATW010000007.1"/>
</dbReference>
<keyword evidence="8" id="KW-1185">Reference proteome</keyword>
<dbReference type="PANTHER" id="PTHR11474">
    <property type="entry name" value="TYROSINASE FAMILY MEMBER"/>
    <property type="match status" value="1"/>
</dbReference>
<evidence type="ECO:0000259" key="6">
    <source>
        <dbReference type="PROSITE" id="PS00498"/>
    </source>
</evidence>
<dbReference type="GO" id="GO:0046872">
    <property type="term" value="F:metal ion binding"/>
    <property type="evidence" value="ECO:0007669"/>
    <property type="project" value="UniProtKB-KW"/>
</dbReference>
<evidence type="ECO:0000256" key="1">
    <source>
        <dbReference type="ARBA" id="ARBA00001973"/>
    </source>
</evidence>
<organism evidence="7 8">
    <name type="scientific">Winogradskya consettensis</name>
    <dbReference type="NCBI Taxonomy" id="113560"/>
    <lineage>
        <taxon>Bacteria</taxon>
        <taxon>Bacillati</taxon>
        <taxon>Actinomycetota</taxon>
        <taxon>Actinomycetes</taxon>
        <taxon>Micromonosporales</taxon>
        <taxon>Micromonosporaceae</taxon>
        <taxon>Winogradskya</taxon>
    </lineage>
</organism>
<name>A0A919SZM5_9ACTN</name>
<dbReference type="PANTHER" id="PTHR11474:SF126">
    <property type="entry name" value="TYROSINASE-LIKE PROTEIN TYR-1-RELATED"/>
    <property type="match status" value="1"/>
</dbReference>
<comment type="similarity">
    <text evidence="2">Belongs to the tyrosinase family.</text>
</comment>
<dbReference type="AlphaFoldDB" id="A0A919SZM5"/>
<dbReference type="InterPro" id="IPR002227">
    <property type="entry name" value="Tyrosinase_Cu-bd"/>
</dbReference>
<dbReference type="Gene3D" id="1.10.1280.10">
    <property type="entry name" value="Di-copper center containing domain from catechol oxidase"/>
    <property type="match status" value="1"/>
</dbReference>
<proteinExistence type="inferred from homology"/>
<dbReference type="EMBL" id="BOQP01000041">
    <property type="protein sequence ID" value="GIM80123.1"/>
    <property type="molecule type" value="Genomic_DNA"/>
</dbReference>
<evidence type="ECO:0000256" key="3">
    <source>
        <dbReference type="ARBA" id="ARBA00022723"/>
    </source>
</evidence>
<reference evidence="7" key="1">
    <citation type="submission" date="2021-03" db="EMBL/GenBank/DDBJ databases">
        <title>Whole genome shotgun sequence of Actinoplanes consettensis NBRC 14913.</title>
        <authorList>
            <person name="Komaki H."/>
            <person name="Tamura T."/>
        </authorList>
    </citation>
    <scope>NUCLEOTIDE SEQUENCE</scope>
    <source>
        <strain evidence="7">NBRC 14913</strain>
    </source>
</reference>
<dbReference type="InterPro" id="IPR050316">
    <property type="entry name" value="Tyrosinase/Hemocyanin"/>
</dbReference>
<dbReference type="PROSITE" id="PS00497">
    <property type="entry name" value="TYROSINASE_1"/>
    <property type="match status" value="1"/>
</dbReference>
<evidence type="ECO:0000313" key="7">
    <source>
        <dbReference type="EMBL" id="GIM80123.1"/>
    </source>
</evidence>
<protein>
    <submittedName>
        <fullName evidence="7">Tyrosinase</fullName>
    </submittedName>
</protein>
<feature type="domain" description="Tyrosinase copper-binding" evidence="6">
    <location>
        <begin position="211"/>
        <end position="222"/>
    </location>
</feature>
<evidence type="ECO:0000259" key="5">
    <source>
        <dbReference type="PROSITE" id="PS00497"/>
    </source>
</evidence>
<dbReference type="SUPFAM" id="SSF48056">
    <property type="entry name" value="Di-copper centre-containing domain"/>
    <property type="match status" value="1"/>
</dbReference>